<evidence type="ECO:0000313" key="6">
    <source>
        <dbReference type="Proteomes" id="UP001500665"/>
    </source>
</evidence>
<dbReference type="RefSeq" id="WP_344242793.1">
    <property type="nucleotide sequence ID" value="NZ_BAAAHH010000018.1"/>
</dbReference>
<dbReference type="PROSITE" id="PS01174">
    <property type="entry name" value="LIPASE_GDXG_SER"/>
    <property type="match status" value="1"/>
</dbReference>
<feature type="domain" description="Alpha/beta hydrolase fold-3" evidence="4">
    <location>
        <begin position="77"/>
        <end position="283"/>
    </location>
</feature>
<accession>A0ABN1RH74</accession>
<dbReference type="InterPro" id="IPR013094">
    <property type="entry name" value="AB_hydrolase_3"/>
</dbReference>
<dbReference type="GO" id="GO:0016787">
    <property type="term" value="F:hydrolase activity"/>
    <property type="evidence" value="ECO:0007669"/>
    <property type="project" value="UniProtKB-KW"/>
</dbReference>
<evidence type="ECO:0000313" key="5">
    <source>
        <dbReference type="EMBL" id="GAA0957173.1"/>
    </source>
</evidence>
<dbReference type="Gene3D" id="3.40.50.1820">
    <property type="entry name" value="alpha/beta hydrolase"/>
    <property type="match status" value="1"/>
</dbReference>
<comment type="caution">
    <text evidence="5">The sequence shown here is derived from an EMBL/GenBank/DDBJ whole genome shotgun (WGS) entry which is preliminary data.</text>
</comment>
<protein>
    <submittedName>
        <fullName evidence="5">Alpha/beta hydrolase</fullName>
    </submittedName>
</protein>
<evidence type="ECO:0000256" key="2">
    <source>
        <dbReference type="ARBA" id="ARBA00022801"/>
    </source>
</evidence>
<dbReference type="Pfam" id="PF07859">
    <property type="entry name" value="Abhydrolase_3"/>
    <property type="match status" value="1"/>
</dbReference>
<dbReference type="InterPro" id="IPR050300">
    <property type="entry name" value="GDXG_lipolytic_enzyme"/>
</dbReference>
<dbReference type="Proteomes" id="UP001500665">
    <property type="component" value="Unassembled WGS sequence"/>
</dbReference>
<keyword evidence="6" id="KW-1185">Reference proteome</keyword>
<reference evidence="5 6" key="1">
    <citation type="journal article" date="2019" name="Int. J. Syst. Evol. Microbiol.">
        <title>The Global Catalogue of Microorganisms (GCM) 10K type strain sequencing project: providing services to taxonomists for standard genome sequencing and annotation.</title>
        <authorList>
            <consortium name="The Broad Institute Genomics Platform"/>
            <consortium name="The Broad Institute Genome Sequencing Center for Infectious Disease"/>
            <person name="Wu L."/>
            <person name="Ma J."/>
        </authorList>
    </citation>
    <scope>NUCLEOTIDE SEQUENCE [LARGE SCALE GENOMIC DNA]</scope>
    <source>
        <strain evidence="5 6">JCM 10696</strain>
    </source>
</reference>
<dbReference type="InterPro" id="IPR029058">
    <property type="entry name" value="AB_hydrolase_fold"/>
</dbReference>
<organism evidence="5 6">
    <name type="scientific">Actinocorallia libanotica</name>
    <dbReference type="NCBI Taxonomy" id="46162"/>
    <lineage>
        <taxon>Bacteria</taxon>
        <taxon>Bacillati</taxon>
        <taxon>Actinomycetota</taxon>
        <taxon>Actinomycetes</taxon>
        <taxon>Streptosporangiales</taxon>
        <taxon>Thermomonosporaceae</taxon>
        <taxon>Actinocorallia</taxon>
    </lineage>
</organism>
<dbReference type="PANTHER" id="PTHR48081:SF8">
    <property type="entry name" value="ALPHA_BETA HYDROLASE FOLD-3 DOMAIN-CONTAINING PROTEIN-RELATED"/>
    <property type="match status" value="1"/>
</dbReference>
<name>A0ABN1RH74_9ACTN</name>
<dbReference type="InterPro" id="IPR033140">
    <property type="entry name" value="Lipase_GDXG_put_SER_AS"/>
</dbReference>
<feature type="active site" evidence="3">
    <location>
        <position position="155"/>
    </location>
</feature>
<evidence type="ECO:0000256" key="1">
    <source>
        <dbReference type="ARBA" id="ARBA00010515"/>
    </source>
</evidence>
<dbReference type="EMBL" id="BAAAHH010000018">
    <property type="protein sequence ID" value="GAA0957173.1"/>
    <property type="molecule type" value="Genomic_DNA"/>
</dbReference>
<comment type="similarity">
    <text evidence="1">Belongs to the 'GDXG' lipolytic enzyme family.</text>
</comment>
<gene>
    <name evidence="5" type="ORF">GCM10009550_44160</name>
</gene>
<evidence type="ECO:0000259" key="4">
    <source>
        <dbReference type="Pfam" id="PF07859"/>
    </source>
</evidence>
<proteinExistence type="inferred from homology"/>
<dbReference type="PANTHER" id="PTHR48081">
    <property type="entry name" value="AB HYDROLASE SUPERFAMILY PROTEIN C4A8.06C"/>
    <property type="match status" value="1"/>
</dbReference>
<sequence length="324" mass="34559">MVLFDPEVVASLEAMKAAGIRPYHELGIEATRKLMESAPQAPAPEMAEVRDLAFPGPHGTVPLRLYRPRPGPGAPVIVYFHGGGMIMGTLDSFDGLSRNLAAACDAVVVSVEYRLAPEHRYPVANDEAYEAVRWVHDHAGELGVDASRIAVAGDSAGGSLAAATALRIRDEGGPSLVAQLLFYAGLERAVDRPSMVEFADGPLLTRADVVWMKELYLGPDQAADTVYGTPALAEDLSELPDAVVVTAEADPLRDGVEDYGRRLREAGVPTALLRYPGVCHGFLSRGSRLRRAGTAFAEIGALTRAKFTAALSETGETQEGRTPR</sequence>
<evidence type="ECO:0000256" key="3">
    <source>
        <dbReference type="PROSITE-ProRule" id="PRU10038"/>
    </source>
</evidence>
<keyword evidence="2 5" id="KW-0378">Hydrolase</keyword>
<dbReference type="SUPFAM" id="SSF53474">
    <property type="entry name" value="alpha/beta-Hydrolases"/>
    <property type="match status" value="1"/>
</dbReference>